<comment type="caution">
    <text evidence="2">The sequence shown here is derived from an EMBL/GenBank/DDBJ whole genome shotgun (WGS) entry which is preliminary data.</text>
</comment>
<name>A0A0F9H7R3_9ZZZZ</name>
<organism evidence="2">
    <name type="scientific">marine sediment metagenome</name>
    <dbReference type="NCBI Taxonomy" id="412755"/>
    <lineage>
        <taxon>unclassified sequences</taxon>
        <taxon>metagenomes</taxon>
        <taxon>ecological metagenomes</taxon>
    </lineage>
</organism>
<feature type="domain" description="Metallo-beta-lactamase" evidence="1">
    <location>
        <begin position="6"/>
        <end position="165"/>
    </location>
</feature>
<dbReference type="CDD" id="cd16282">
    <property type="entry name" value="metallo-hydrolase-like_MBL-fold"/>
    <property type="match status" value="1"/>
</dbReference>
<dbReference type="PANTHER" id="PTHR42951">
    <property type="entry name" value="METALLO-BETA-LACTAMASE DOMAIN-CONTAINING"/>
    <property type="match status" value="1"/>
</dbReference>
<dbReference type="Gene3D" id="3.60.15.10">
    <property type="entry name" value="Ribonuclease Z/Hydroxyacylglutathione hydrolase-like"/>
    <property type="match status" value="1"/>
</dbReference>
<proteinExistence type="predicted"/>
<protein>
    <recommendedName>
        <fullName evidence="1">Metallo-beta-lactamase domain-containing protein</fullName>
    </recommendedName>
</protein>
<dbReference type="EMBL" id="LAZR01017771">
    <property type="protein sequence ID" value="KKL99026.1"/>
    <property type="molecule type" value="Genomic_DNA"/>
</dbReference>
<reference evidence="2" key="1">
    <citation type="journal article" date="2015" name="Nature">
        <title>Complex archaea that bridge the gap between prokaryotes and eukaryotes.</title>
        <authorList>
            <person name="Spang A."/>
            <person name="Saw J.H."/>
            <person name="Jorgensen S.L."/>
            <person name="Zaremba-Niedzwiedzka K."/>
            <person name="Martijn J."/>
            <person name="Lind A.E."/>
            <person name="van Eijk R."/>
            <person name="Schleper C."/>
            <person name="Guy L."/>
            <person name="Ettema T.J."/>
        </authorList>
    </citation>
    <scope>NUCLEOTIDE SEQUENCE</scope>
</reference>
<dbReference type="InterPro" id="IPR001279">
    <property type="entry name" value="Metallo-B-lactamas"/>
</dbReference>
<dbReference type="InterPro" id="IPR050855">
    <property type="entry name" value="NDM-1-like"/>
</dbReference>
<gene>
    <name evidence="2" type="ORF">LCGC14_1818530</name>
</gene>
<evidence type="ECO:0000313" key="2">
    <source>
        <dbReference type="EMBL" id="KKL99026.1"/>
    </source>
</evidence>
<dbReference type="SMART" id="SM00849">
    <property type="entry name" value="Lactamase_B"/>
    <property type="match status" value="1"/>
</dbReference>
<accession>A0A0F9H7R3</accession>
<dbReference type="PANTHER" id="PTHR42951:SF4">
    <property type="entry name" value="ACYL-COENZYME A THIOESTERASE MBLAC2"/>
    <property type="match status" value="1"/>
</dbReference>
<sequence>MPSMTRRYLRAIRRATKKPVSHLVSTHHHIDHIGGNQFFPRSQIVAHVNCREEMIRFGIPLERLQRFMPKFAQEMADVRLVLPDTVYAGQMTLYQGDRAIELLYMGPAHTPGDTLVYLPKERVLFAGDVAFHYVVPGPFDCHVSAWIRVADRVADLDADVIVPGHGPIGTKKELREMRDYLALVRREARRSYRAGEPAEEAARKLKVGGYYTQWANPERLPMIVERLYMELQGEI</sequence>
<dbReference type="Pfam" id="PF00753">
    <property type="entry name" value="Lactamase_B"/>
    <property type="match status" value="1"/>
</dbReference>
<dbReference type="SUPFAM" id="SSF56281">
    <property type="entry name" value="Metallo-hydrolase/oxidoreductase"/>
    <property type="match status" value="1"/>
</dbReference>
<dbReference type="AlphaFoldDB" id="A0A0F9H7R3"/>
<dbReference type="InterPro" id="IPR036866">
    <property type="entry name" value="RibonucZ/Hydroxyglut_hydro"/>
</dbReference>
<evidence type="ECO:0000259" key="1">
    <source>
        <dbReference type="SMART" id="SM00849"/>
    </source>
</evidence>